<sequence length="284" mass="29645">MRLGLTYVPTFPPERLREVAIGAEAAGLDELWVWEDCFEQSGIASAAAALAWTSTIPVGIGLLPAPLRNVALTAMELATLGRLFPGRLVAGVGHGVQSWMGQAGARVASPLTLLEEYATALRRLLGGDRVTVQGRYVTLDDVALGWAPSPPPPLMLGGVGPRSLTQAARLGDGNLLGTAMTEEEVRAACDAVRAARDGDPHPVVVSVIVATGPDAQERVDREVPHWGRAPGEGAAVAGDAATVAAAFRRLGDAGVTSVAVHPTRDEPDLAGLLRFLGREVRPLL</sequence>
<dbReference type="Proteomes" id="UP000183642">
    <property type="component" value="Unassembled WGS sequence"/>
</dbReference>
<dbReference type="GO" id="GO:0016705">
    <property type="term" value="F:oxidoreductase activity, acting on paired donors, with incorporation or reduction of molecular oxygen"/>
    <property type="evidence" value="ECO:0007669"/>
    <property type="project" value="InterPro"/>
</dbReference>
<dbReference type="SUPFAM" id="SSF51679">
    <property type="entry name" value="Bacterial luciferase-like"/>
    <property type="match status" value="1"/>
</dbReference>
<evidence type="ECO:0000313" key="3">
    <source>
        <dbReference type="Proteomes" id="UP000183642"/>
    </source>
</evidence>
<dbReference type="CDD" id="cd01097">
    <property type="entry name" value="Tetrahydromethanopterin_reductase"/>
    <property type="match status" value="1"/>
</dbReference>
<dbReference type="Gene3D" id="3.20.20.30">
    <property type="entry name" value="Luciferase-like domain"/>
    <property type="match status" value="1"/>
</dbReference>
<dbReference type="RefSeq" id="WP_143107972.1">
    <property type="nucleotide sequence ID" value="NZ_FOWE01000001.1"/>
</dbReference>
<dbReference type="GO" id="GO:0004497">
    <property type="term" value="F:monooxygenase activity"/>
    <property type="evidence" value="ECO:0007669"/>
    <property type="project" value="UniProtKB-KW"/>
</dbReference>
<proteinExistence type="predicted"/>
<dbReference type="AlphaFoldDB" id="A0A1I5CJW5"/>
<dbReference type="PANTHER" id="PTHR43244">
    <property type="match status" value="1"/>
</dbReference>
<dbReference type="PANTHER" id="PTHR43244:SF2">
    <property type="entry name" value="CONSERVED HYPOTHETICAL ALANINE AND PROLINE-RICH PROTEIN"/>
    <property type="match status" value="1"/>
</dbReference>
<accession>A0A1I5CJW5</accession>
<keyword evidence="3" id="KW-1185">Reference proteome</keyword>
<dbReference type="EMBL" id="FOWE01000001">
    <property type="protein sequence ID" value="SFN87203.1"/>
    <property type="molecule type" value="Genomic_DNA"/>
</dbReference>
<dbReference type="InterPro" id="IPR011251">
    <property type="entry name" value="Luciferase-like_dom"/>
</dbReference>
<dbReference type="InterPro" id="IPR050564">
    <property type="entry name" value="F420-G6PD/mer"/>
</dbReference>
<name>A0A1I5CJW5_9ACTN</name>
<gene>
    <name evidence="2" type="ORF">SAMN05660359_00359</name>
</gene>
<dbReference type="InterPro" id="IPR036661">
    <property type="entry name" value="Luciferase-like_sf"/>
</dbReference>
<evidence type="ECO:0000313" key="2">
    <source>
        <dbReference type="EMBL" id="SFN87203.1"/>
    </source>
</evidence>
<dbReference type="OrthoDB" id="675245at2"/>
<feature type="domain" description="Luciferase-like" evidence="1">
    <location>
        <begin position="10"/>
        <end position="230"/>
    </location>
</feature>
<dbReference type="Pfam" id="PF00296">
    <property type="entry name" value="Bac_luciferase"/>
    <property type="match status" value="1"/>
</dbReference>
<organism evidence="2 3">
    <name type="scientific">Geodermatophilus obscurus</name>
    <dbReference type="NCBI Taxonomy" id="1861"/>
    <lineage>
        <taxon>Bacteria</taxon>
        <taxon>Bacillati</taxon>
        <taxon>Actinomycetota</taxon>
        <taxon>Actinomycetes</taxon>
        <taxon>Geodermatophilales</taxon>
        <taxon>Geodermatophilaceae</taxon>
        <taxon>Geodermatophilus</taxon>
    </lineage>
</organism>
<evidence type="ECO:0000259" key="1">
    <source>
        <dbReference type="Pfam" id="PF00296"/>
    </source>
</evidence>
<protein>
    <submittedName>
        <fullName evidence="2">Flavin-dependent oxidoreductase, luciferase family (Includes alkanesulfonate monooxygenase SsuD and methylene tetrahydromethanopterin reductase)</fullName>
    </submittedName>
</protein>
<keyword evidence="2" id="KW-0503">Monooxygenase</keyword>
<reference evidence="3" key="1">
    <citation type="submission" date="2016-10" db="EMBL/GenBank/DDBJ databases">
        <authorList>
            <person name="Varghese N."/>
            <person name="Submissions S."/>
        </authorList>
    </citation>
    <scope>NUCLEOTIDE SEQUENCE [LARGE SCALE GENOMIC DNA]</scope>
    <source>
        <strain evidence="3">DSM 43161</strain>
    </source>
</reference>
<keyword evidence="2" id="KW-0560">Oxidoreductase</keyword>